<dbReference type="RefSeq" id="WP_115345523.1">
    <property type="nucleotide sequence ID" value="NZ_UGPG01000001.1"/>
</dbReference>
<sequence>MSKFIVDKLIGFQERKELVAIYANPDADFHYAGYIEAVTKLECLFRVISENGEANGYWTIPIESIYQLETNTLAMHDVLVLAKHRGTEHTAPFLEVQLKKKYSLMEYITDLSKIEQLVLGVELFDDSESFYGYVLENVEDAIEFQSFDVDGRADGVIIIRKEIISSYTFKGEIEVGIENKRKKTF</sequence>
<evidence type="ECO:0000313" key="1">
    <source>
        <dbReference type="EMBL" id="STY42972.1"/>
    </source>
</evidence>
<protein>
    <submittedName>
        <fullName evidence="1">Uncharacterized protein</fullName>
    </submittedName>
</protein>
<proteinExistence type="predicted"/>
<dbReference type="AlphaFoldDB" id="A0A378MCB5"/>
<gene>
    <name evidence="1" type="ORF">NCTC10815_00224</name>
</gene>
<organism evidence="1 2">
    <name type="scientific">Listeria grayi</name>
    <name type="common">Listeria murrayi</name>
    <dbReference type="NCBI Taxonomy" id="1641"/>
    <lineage>
        <taxon>Bacteria</taxon>
        <taxon>Bacillati</taxon>
        <taxon>Bacillota</taxon>
        <taxon>Bacilli</taxon>
        <taxon>Bacillales</taxon>
        <taxon>Listeriaceae</taxon>
        <taxon>Listeria</taxon>
    </lineage>
</organism>
<reference evidence="1 2" key="1">
    <citation type="submission" date="2018-06" db="EMBL/GenBank/DDBJ databases">
        <authorList>
            <consortium name="Pathogen Informatics"/>
            <person name="Doyle S."/>
        </authorList>
    </citation>
    <scope>NUCLEOTIDE SEQUENCE [LARGE SCALE GENOMIC DNA]</scope>
    <source>
        <strain evidence="2">NCTC 10815</strain>
    </source>
</reference>
<dbReference type="Proteomes" id="UP000254879">
    <property type="component" value="Unassembled WGS sequence"/>
</dbReference>
<accession>A0A378MCB5</accession>
<name>A0A378MCB5_LISGR</name>
<evidence type="ECO:0000313" key="2">
    <source>
        <dbReference type="Proteomes" id="UP000254879"/>
    </source>
</evidence>
<dbReference type="EMBL" id="UGPG01000001">
    <property type="protein sequence ID" value="STY42972.1"/>
    <property type="molecule type" value="Genomic_DNA"/>
</dbReference>